<gene>
    <name evidence="2" type="ORF">BSAL_41200</name>
</gene>
<keyword evidence="3" id="KW-1185">Reference proteome</keyword>
<keyword evidence="2" id="KW-0328">Glycosyltransferase</keyword>
<proteinExistence type="predicted"/>
<evidence type="ECO:0000313" key="2">
    <source>
        <dbReference type="EMBL" id="CUG93173.1"/>
    </source>
</evidence>
<dbReference type="SUPFAM" id="SSF53756">
    <property type="entry name" value="UDP-Glycosyltransferase/glycogen phosphorylase"/>
    <property type="match status" value="1"/>
</dbReference>
<dbReference type="OrthoDB" id="2193793at2759"/>
<dbReference type="CDD" id="cd03801">
    <property type="entry name" value="GT4_PimA-like"/>
    <property type="match status" value="1"/>
</dbReference>
<dbReference type="GO" id="GO:0016757">
    <property type="term" value="F:glycosyltransferase activity"/>
    <property type="evidence" value="ECO:0007669"/>
    <property type="project" value="UniProtKB-KW"/>
</dbReference>
<dbReference type="Pfam" id="PF13692">
    <property type="entry name" value="Glyco_trans_1_4"/>
    <property type="match status" value="1"/>
</dbReference>
<feature type="region of interest" description="Disordered" evidence="1">
    <location>
        <begin position="54"/>
        <end position="109"/>
    </location>
</feature>
<dbReference type="Gene3D" id="3.40.50.2000">
    <property type="entry name" value="Glycogen Phosphorylase B"/>
    <property type="match status" value="1"/>
</dbReference>
<evidence type="ECO:0000256" key="1">
    <source>
        <dbReference type="SAM" id="MobiDB-lite"/>
    </source>
</evidence>
<protein>
    <submittedName>
        <fullName evidence="2">Mannosyltransferase, putative</fullName>
    </submittedName>
</protein>
<evidence type="ECO:0000313" key="3">
    <source>
        <dbReference type="Proteomes" id="UP000051952"/>
    </source>
</evidence>
<dbReference type="PANTHER" id="PTHR46656:SF3">
    <property type="entry name" value="PUTATIVE-RELATED"/>
    <property type="match status" value="1"/>
</dbReference>
<reference evidence="3" key="1">
    <citation type="submission" date="2015-09" db="EMBL/GenBank/DDBJ databases">
        <authorList>
            <consortium name="Pathogen Informatics"/>
        </authorList>
    </citation>
    <scope>NUCLEOTIDE SEQUENCE [LARGE SCALE GENOMIC DNA]</scope>
    <source>
        <strain evidence="3">Lake Konstanz</strain>
    </source>
</reference>
<organism evidence="2 3">
    <name type="scientific">Bodo saltans</name>
    <name type="common">Flagellated protozoan</name>
    <dbReference type="NCBI Taxonomy" id="75058"/>
    <lineage>
        <taxon>Eukaryota</taxon>
        <taxon>Discoba</taxon>
        <taxon>Euglenozoa</taxon>
        <taxon>Kinetoplastea</taxon>
        <taxon>Metakinetoplastina</taxon>
        <taxon>Eubodonida</taxon>
        <taxon>Bodonidae</taxon>
        <taxon>Bodo</taxon>
    </lineage>
</organism>
<sequence length="1275" mass="142690">MKLKRQLKFKWGKLRWPLLLIALIVVANVAYHQTPHARHHHALGTARIVHNPIGLQLTAPPPPQQSAVNNDNGEGNRPPAADGDDVNHHESDSASSEQSEVVGTPRVLPSADNVRLLEVSVEGGMSMRAEGPPDPQDAKLLFELAPALSHGGGTSDDAPMIELHPAERSAQRTRHMRRLANQAQPTDGDGKVVVTSTLRTIVKAVESSIERVERKYRFVLIVVAVRSRRHLDVYLAMQEWKRQCDTLETISTSAKDRGGVSVTTRPLIVCLMVFAFPSDYTKRSVLHYTSLFDDDDSVLTLRTDTTLSSGGISKLHELGFEQGVQHFSRLLGVKAEIDYVLLTALQFTPVPKSNTSLFMSDLVKQFESASDVVDVLARRVAGGATRRGPILGCTAVLDEVIAHRGPASDYNGNQVVIDHGVDFLFGNGGGGAVLNSMYAVRRHAGLSAHDERIRADAYTTTAHVEVVPSQSGVNASMLPHGVESVHSVSPHCVMMSERIYRSLLDYQRKHGGGIAANPQRTDGGLLQDDDAATAAQAPATTIHSMLEDFEDLVGTGNHRSSGASNRSNIAHYIRLDPEFEPFVMGRDTATTKAQLLDVAHLRIIRLDKLRSSVRFADVMSGSPRYKRLVSYFIRYLDESIRFFDTYAPESFFNIPKERLPILQRLSKRFRAVEAAHEENLRLIASSREDTVITSILYASRALDAITRWNQQDRAQRHSRFHNQNTLVPEESHFWNLCLLARKLMIPSLIGSMKVRLQQHEYLEGALLSPHVGSSVAPSPNNEAFGGGVAVAPSPYRISPIYQAYTAGVVLPVSTRLGGPYQALWEASLRKLLMHPSFHQRPRLQVVWYTHCCHCCGFSNELQSLVYPLQHYVNVHLTAGPECFCNNASRSLYDTLERLHSHPQNIKRYQTDDVVVYISHTNPTLFHLHRELNADAQHDYLVGRSMYEFSRINAEHIAIANRMADEIWVPAQFVYHSYLSSGAKKSKLVIVPEAIDTHTFNPDTAKKIQMPPKDLFHMCNRLVTAADVQKSYTFLSDFKWEPRKGWDVLFESYFRAFTKSDNVVLFVMTHIWFSGGPETYGWANNITWIMQDLEDFMRTKTTLYDNPTITRANLPSFCIISQSLAASEIAALYNSVDAFAYTTRGEGWGLPAMQAMSMGLPVMATNFGGVTEFMKPFNSFLVQVDGVVEIPFDSVYGWSFGTKWAEPSINEAVQLFRYLSKNKDHGRRVGKVARKYIVDHFSEEALGVILNGHLQRIREKVLARRLENEMRQQLSP</sequence>
<dbReference type="Proteomes" id="UP000051952">
    <property type="component" value="Unassembled WGS sequence"/>
</dbReference>
<dbReference type="PANTHER" id="PTHR46656">
    <property type="entry name" value="PUTATIVE-RELATED"/>
    <property type="match status" value="1"/>
</dbReference>
<name>A0A0S4JNQ5_BODSA</name>
<dbReference type="EMBL" id="CYKH01002127">
    <property type="protein sequence ID" value="CUG93173.1"/>
    <property type="molecule type" value="Genomic_DNA"/>
</dbReference>
<keyword evidence="2" id="KW-0808">Transferase</keyword>
<dbReference type="AlphaFoldDB" id="A0A0S4JNQ5"/>
<accession>A0A0S4JNQ5</accession>
<dbReference type="VEuPathDB" id="TriTrypDB:BSAL_41200"/>